<keyword evidence="1" id="KW-0472">Membrane</keyword>
<evidence type="ECO:0000313" key="3">
    <source>
        <dbReference type="Proteomes" id="UP000589626"/>
    </source>
</evidence>
<comment type="caution">
    <text evidence="2">The sequence shown here is derived from an EMBL/GenBank/DDBJ whole genome shotgun (WGS) entry which is preliminary data.</text>
</comment>
<dbReference type="GO" id="GO:0016853">
    <property type="term" value="F:isomerase activity"/>
    <property type="evidence" value="ECO:0007669"/>
    <property type="project" value="UniProtKB-KW"/>
</dbReference>
<feature type="transmembrane region" description="Helical" evidence="1">
    <location>
        <begin position="6"/>
        <end position="25"/>
    </location>
</feature>
<evidence type="ECO:0000256" key="1">
    <source>
        <dbReference type="SAM" id="Phobius"/>
    </source>
</evidence>
<keyword evidence="1" id="KW-1133">Transmembrane helix</keyword>
<keyword evidence="2" id="KW-0413">Isomerase</keyword>
<keyword evidence="3" id="KW-1185">Reference proteome</keyword>
<name>A0A7W4VSC1_9ACTN</name>
<organism evidence="2 3">
    <name type="scientific">Nocardioides soli</name>
    <dbReference type="NCBI Taxonomy" id="1036020"/>
    <lineage>
        <taxon>Bacteria</taxon>
        <taxon>Bacillati</taxon>
        <taxon>Actinomycetota</taxon>
        <taxon>Actinomycetes</taxon>
        <taxon>Propionibacteriales</taxon>
        <taxon>Nocardioidaceae</taxon>
        <taxon>Nocardioides</taxon>
    </lineage>
</organism>
<dbReference type="AlphaFoldDB" id="A0A7W4VSC1"/>
<proteinExistence type="predicted"/>
<protein>
    <submittedName>
        <fullName evidence="2">Thiol-disulfide isomerase/thioredoxin</fullName>
    </submittedName>
</protein>
<dbReference type="RefSeq" id="WP_183590821.1">
    <property type="nucleotide sequence ID" value="NZ_JACHWR010000001.1"/>
</dbReference>
<sequence length="174" mass="18058">MSVTSAALILSWVAIAILGLGYAGLRRQLNEVHADTIFSSAASSAPARSVISVTRTGRPSLILLSTDDCPVCLEIVPAFRRLATSSGLDVDHVILMRSGTGDAGAEVPVVVDAMAFNTLEPGYLPALVLADNDGLVLTIEPVGGIAALESVGKRFHSRIAGVARSVQANVEEHA</sequence>
<keyword evidence="1" id="KW-0812">Transmembrane</keyword>
<dbReference type="InterPro" id="IPR036249">
    <property type="entry name" value="Thioredoxin-like_sf"/>
</dbReference>
<dbReference type="SUPFAM" id="SSF52833">
    <property type="entry name" value="Thioredoxin-like"/>
    <property type="match status" value="1"/>
</dbReference>
<accession>A0A7W4VSC1</accession>
<gene>
    <name evidence="2" type="ORF">FHU40_000640</name>
</gene>
<dbReference type="Proteomes" id="UP000589626">
    <property type="component" value="Unassembled WGS sequence"/>
</dbReference>
<reference evidence="2 3" key="1">
    <citation type="submission" date="2020-08" db="EMBL/GenBank/DDBJ databases">
        <title>Sequencing the genomes of 1000 actinobacteria strains.</title>
        <authorList>
            <person name="Klenk H.-P."/>
        </authorList>
    </citation>
    <scope>NUCLEOTIDE SEQUENCE [LARGE SCALE GENOMIC DNA]</scope>
    <source>
        <strain evidence="2 3">DSM 105498</strain>
    </source>
</reference>
<evidence type="ECO:0000313" key="2">
    <source>
        <dbReference type="EMBL" id="MBB3040839.1"/>
    </source>
</evidence>
<dbReference type="EMBL" id="JACHWR010000001">
    <property type="protein sequence ID" value="MBB3040839.1"/>
    <property type="molecule type" value="Genomic_DNA"/>
</dbReference>